<evidence type="ECO:0000259" key="5">
    <source>
        <dbReference type="PROSITE" id="PS50160"/>
    </source>
</evidence>
<sequence>MTLLLGVGGHDLGVGGGLHRPVAPMLAVAGQVPVGAWAYEFKWDGVRAIVEPSGGRTRLTSRNLRDITNSYPEIAEANGALGGLRAVLDGEIVALDERGAPSFARLQHRMHVARPSSMLVVSTPVHLYLFDLLELDGHPLIGEPYTRRRELLDQLGLSGGLVYAPPSFTADRITGADMLVAARESGLEGVVAKRLTSTYRPGQRSQDWIKTALERSAEVIVCGWKPGAGRRLGMIGSVMLGAYDEQGRLVYVGHVGTGFTEAALRELAALLEPLAIDASPLDVPAPREHSRDARWIEPVLVAEVVYRTLTPDGRLRHPSWRGLRPDKAPDGVYWHEAPR</sequence>
<dbReference type="Gene3D" id="3.30.470.30">
    <property type="entry name" value="DNA ligase/mRNA capping enzyme"/>
    <property type="match status" value="1"/>
</dbReference>
<evidence type="ECO:0000256" key="3">
    <source>
        <dbReference type="ARBA" id="ARBA00022598"/>
    </source>
</evidence>
<dbReference type="EC" id="6.5.1.1" evidence="2"/>
<reference evidence="6" key="1">
    <citation type="submission" date="2022-12" db="EMBL/GenBank/DDBJ databases">
        <title>New Phytohabitans aurantiacus sp. RD004123 nov., an actinomycete isolated from soil.</title>
        <authorList>
            <person name="Triningsih D.W."/>
            <person name="Harunari E."/>
            <person name="Igarashi Y."/>
        </authorList>
    </citation>
    <scope>NUCLEOTIDE SEQUENCE</scope>
    <source>
        <strain evidence="6">RD004123</strain>
    </source>
</reference>
<dbReference type="PANTHER" id="PTHR45674">
    <property type="entry name" value="DNA LIGASE 1/3 FAMILY MEMBER"/>
    <property type="match status" value="1"/>
</dbReference>
<feature type="domain" description="ATP-dependent DNA ligase family profile" evidence="5">
    <location>
        <begin position="118"/>
        <end position="244"/>
    </location>
</feature>
<dbReference type="Pfam" id="PF01068">
    <property type="entry name" value="DNA_ligase_A_M"/>
    <property type="match status" value="1"/>
</dbReference>
<dbReference type="InterPro" id="IPR012310">
    <property type="entry name" value="DNA_ligase_ATP-dep_cent"/>
</dbReference>
<dbReference type="CDD" id="cd07971">
    <property type="entry name" value="OBF_DNA_ligase_LigD"/>
    <property type="match status" value="1"/>
</dbReference>
<comment type="caution">
    <text evidence="6">The sequence shown here is derived from an EMBL/GenBank/DDBJ whole genome shotgun (WGS) entry which is preliminary data.</text>
</comment>
<dbReference type="GO" id="GO:0016874">
    <property type="term" value="F:ligase activity"/>
    <property type="evidence" value="ECO:0007669"/>
    <property type="project" value="UniProtKB-KW"/>
</dbReference>
<dbReference type="NCBIfam" id="TIGR02779">
    <property type="entry name" value="NHEJ_ligase_lig"/>
    <property type="match status" value="1"/>
</dbReference>
<keyword evidence="3 6" id="KW-0436">Ligase</keyword>
<keyword evidence="7" id="KW-1185">Reference proteome</keyword>
<evidence type="ECO:0000256" key="2">
    <source>
        <dbReference type="ARBA" id="ARBA00012727"/>
    </source>
</evidence>
<evidence type="ECO:0000256" key="1">
    <source>
        <dbReference type="ARBA" id="ARBA00007572"/>
    </source>
</evidence>
<protein>
    <recommendedName>
        <fullName evidence="2">DNA ligase (ATP)</fullName>
        <ecNumber evidence="2">6.5.1.1</ecNumber>
    </recommendedName>
</protein>
<organism evidence="6 7">
    <name type="scientific">Phytohabitans aurantiacus</name>
    <dbReference type="NCBI Taxonomy" id="3016789"/>
    <lineage>
        <taxon>Bacteria</taxon>
        <taxon>Bacillati</taxon>
        <taxon>Actinomycetota</taxon>
        <taxon>Actinomycetes</taxon>
        <taxon>Micromonosporales</taxon>
        <taxon>Micromonosporaceae</taxon>
    </lineage>
</organism>
<dbReference type="PANTHER" id="PTHR45674:SF4">
    <property type="entry name" value="DNA LIGASE 1"/>
    <property type="match status" value="1"/>
</dbReference>
<name>A0ABQ5QU60_9ACTN</name>
<dbReference type="SUPFAM" id="SSF56091">
    <property type="entry name" value="DNA ligase/mRNA capping enzyme, catalytic domain"/>
    <property type="match status" value="1"/>
</dbReference>
<dbReference type="InterPro" id="IPR050191">
    <property type="entry name" value="ATP-dep_DNA_ligase"/>
</dbReference>
<comment type="similarity">
    <text evidence="1">Belongs to the ATP-dependent DNA ligase family.</text>
</comment>
<dbReference type="Proteomes" id="UP001144280">
    <property type="component" value="Unassembled WGS sequence"/>
</dbReference>
<dbReference type="InterPro" id="IPR014146">
    <property type="entry name" value="LigD_ligase_dom"/>
</dbReference>
<dbReference type="CDD" id="cd07906">
    <property type="entry name" value="Adenylation_DNA_ligase_LigD_LigC"/>
    <property type="match status" value="1"/>
</dbReference>
<proteinExistence type="inferred from homology"/>
<comment type="catalytic activity">
    <reaction evidence="4">
        <text>ATP + (deoxyribonucleotide)n-3'-hydroxyl + 5'-phospho-(deoxyribonucleotide)m = (deoxyribonucleotide)n+m + AMP + diphosphate.</text>
        <dbReference type="EC" id="6.5.1.1"/>
    </reaction>
</comment>
<dbReference type="Pfam" id="PF04679">
    <property type="entry name" value="DNA_ligase_A_C"/>
    <property type="match status" value="1"/>
</dbReference>
<dbReference type="InterPro" id="IPR012340">
    <property type="entry name" value="NA-bd_OB-fold"/>
</dbReference>
<dbReference type="InterPro" id="IPR012309">
    <property type="entry name" value="DNA_ligase_ATP-dep_C"/>
</dbReference>
<evidence type="ECO:0000256" key="4">
    <source>
        <dbReference type="ARBA" id="ARBA00034003"/>
    </source>
</evidence>
<evidence type="ECO:0000313" key="6">
    <source>
        <dbReference type="EMBL" id="GLH96870.1"/>
    </source>
</evidence>
<accession>A0ABQ5QU60</accession>
<gene>
    <name evidence="6" type="ORF">Pa4123_21440</name>
</gene>
<dbReference type="Gene3D" id="3.30.1490.70">
    <property type="match status" value="1"/>
</dbReference>
<dbReference type="Gene3D" id="2.40.50.140">
    <property type="entry name" value="Nucleic acid-binding proteins"/>
    <property type="match status" value="1"/>
</dbReference>
<evidence type="ECO:0000313" key="7">
    <source>
        <dbReference type="Proteomes" id="UP001144280"/>
    </source>
</evidence>
<dbReference type="EMBL" id="BSDI01000007">
    <property type="protein sequence ID" value="GLH96870.1"/>
    <property type="molecule type" value="Genomic_DNA"/>
</dbReference>
<dbReference type="SUPFAM" id="SSF50249">
    <property type="entry name" value="Nucleic acid-binding proteins"/>
    <property type="match status" value="1"/>
</dbReference>
<dbReference type="PROSITE" id="PS50160">
    <property type="entry name" value="DNA_LIGASE_A3"/>
    <property type="match status" value="1"/>
</dbReference>